<accession>A0A2P6Q2N5</accession>
<evidence type="ECO:0000256" key="2">
    <source>
        <dbReference type="SAM" id="Phobius"/>
    </source>
</evidence>
<dbReference type="STRING" id="74649.A0A2P6Q2N5"/>
<feature type="region of interest" description="Disordered" evidence="1">
    <location>
        <begin position="91"/>
        <end position="118"/>
    </location>
</feature>
<evidence type="ECO:0000313" key="3">
    <source>
        <dbReference type="EMBL" id="PRQ28431.1"/>
    </source>
</evidence>
<proteinExistence type="predicted"/>
<evidence type="ECO:0000256" key="1">
    <source>
        <dbReference type="SAM" id="MobiDB-lite"/>
    </source>
</evidence>
<sequence>MFSTPFILSFALLLSLPLLFLLAPYFLPHNNQILIPTADEIDYQALFAHVVLSKSTFTRLSFDPKTKPKIAFLFLTNFDLHFAPYDTFLSTPSATSTASSSSPPLLISPNPQLSPTPS</sequence>
<protein>
    <submittedName>
        <fullName evidence="3">Uncharacterized protein</fullName>
    </submittedName>
</protein>
<dbReference type="EMBL" id="PDCK01000043">
    <property type="protein sequence ID" value="PRQ28431.1"/>
    <property type="molecule type" value="Genomic_DNA"/>
</dbReference>
<feature type="transmembrane region" description="Helical" evidence="2">
    <location>
        <begin position="6"/>
        <end position="27"/>
    </location>
</feature>
<keyword evidence="2" id="KW-0812">Transmembrane</keyword>
<gene>
    <name evidence="3" type="ORF">RchiOBHm_Chr5g0002981</name>
</gene>
<name>A0A2P6Q2N5_ROSCH</name>
<feature type="compositionally biased region" description="Low complexity" evidence="1">
    <location>
        <begin position="91"/>
        <end position="111"/>
    </location>
</feature>
<dbReference type="AlphaFoldDB" id="A0A2P6Q2N5"/>
<keyword evidence="2" id="KW-1133">Transmembrane helix</keyword>
<comment type="caution">
    <text evidence="3">The sequence shown here is derived from an EMBL/GenBank/DDBJ whole genome shotgun (WGS) entry which is preliminary data.</text>
</comment>
<keyword evidence="4" id="KW-1185">Reference proteome</keyword>
<reference evidence="3 4" key="1">
    <citation type="journal article" date="2018" name="Nat. Genet.">
        <title>The Rosa genome provides new insights in the design of modern roses.</title>
        <authorList>
            <person name="Bendahmane M."/>
        </authorList>
    </citation>
    <scope>NUCLEOTIDE SEQUENCE [LARGE SCALE GENOMIC DNA]</scope>
    <source>
        <strain evidence="4">cv. Old Blush</strain>
    </source>
</reference>
<keyword evidence="2" id="KW-0472">Membrane</keyword>
<dbReference type="Proteomes" id="UP000238479">
    <property type="component" value="Chromosome 5"/>
</dbReference>
<organism evidence="3 4">
    <name type="scientific">Rosa chinensis</name>
    <name type="common">China rose</name>
    <dbReference type="NCBI Taxonomy" id="74649"/>
    <lineage>
        <taxon>Eukaryota</taxon>
        <taxon>Viridiplantae</taxon>
        <taxon>Streptophyta</taxon>
        <taxon>Embryophyta</taxon>
        <taxon>Tracheophyta</taxon>
        <taxon>Spermatophyta</taxon>
        <taxon>Magnoliopsida</taxon>
        <taxon>eudicotyledons</taxon>
        <taxon>Gunneridae</taxon>
        <taxon>Pentapetalae</taxon>
        <taxon>rosids</taxon>
        <taxon>fabids</taxon>
        <taxon>Rosales</taxon>
        <taxon>Rosaceae</taxon>
        <taxon>Rosoideae</taxon>
        <taxon>Rosoideae incertae sedis</taxon>
        <taxon>Rosa</taxon>
    </lineage>
</organism>
<evidence type="ECO:0000313" key="4">
    <source>
        <dbReference type="Proteomes" id="UP000238479"/>
    </source>
</evidence>
<dbReference type="Gramene" id="PRQ28431">
    <property type="protein sequence ID" value="PRQ28431"/>
    <property type="gene ID" value="RchiOBHm_Chr5g0002981"/>
</dbReference>